<dbReference type="PANTHER" id="PTHR48081">
    <property type="entry name" value="AB HYDROLASE SUPERFAMILY PROTEIN C4A8.06C"/>
    <property type="match status" value="1"/>
</dbReference>
<proteinExistence type="predicted"/>
<keyword evidence="5" id="KW-1185">Reference proteome</keyword>
<gene>
    <name evidence="4" type="ORF">N0F65_003004</name>
</gene>
<evidence type="ECO:0000256" key="2">
    <source>
        <dbReference type="SAM" id="Phobius"/>
    </source>
</evidence>
<reference evidence="4" key="1">
    <citation type="submission" date="2022-11" db="EMBL/GenBank/DDBJ databases">
        <authorList>
            <person name="Morgan W.R."/>
            <person name="Tartar A."/>
        </authorList>
    </citation>
    <scope>NUCLEOTIDE SEQUENCE</scope>
    <source>
        <strain evidence="4">ARSEF 373</strain>
    </source>
</reference>
<dbReference type="AlphaFoldDB" id="A0AAV2YQM1"/>
<dbReference type="InterPro" id="IPR049492">
    <property type="entry name" value="BD-FAE-like_dom"/>
</dbReference>
<dbReference type="EMBL" id="DAKRPA010000194">
    <property type="protein sequence ID" value="DAZ95694.1"/>
    <property type="molecule type" value="Genomic_DNA"/>
</dbReference>
<keyword evidence="2" id="KW-1133">Transmembrane helix</keyword>
<dbReference type="Pfam" id="PF20434">
    <property type="entry name" value="BD-FAE"/>
    <property type="match status" value="1"/>
</dbReference>
<dbReference type="InterPro" id="IPR050300">
    <property type="entry name" value="GDXG_lipolytic_enzyme"/>
</dbReference>
<feature type="transmembrane region" description="Helical" evidence="2">
    <location>
        <begin position="140"/>
        <end position="166"/>
    </location>
</feature>
<accession>A0AAV2YQM1</accession>
<name>A0AAV2YQM1_9STRA</name>
<dbReference type="Gene3D" id="3.40.50.1820">
    <property type="entry name" value="alpha/beta hydrolase"/>
    <property type="match status" value="1"/>
</dbReference>
<evidence type="ECO:0000259" key="3">
    <source>
        <dbReference type="Pfam" id="PF20434"/>
    </source>
</evidence>
<evidence type="ECO:0000313" key="5">
    <source>
        <dbReference type="Proteomes" id="UP001146120"/>
    </source>
</evidence>
<dbReference type="SUPFAM" id="SSF53474">
    <property type="entry name" value="alpha/beta-Hydrolases"/>
    <property type="match status" value="1"/>
</dbReference>
<keyword evidence="2" id="KW-0812">Transmembrane</keyword>
<dbReference type="GO" id="GO:0016787">
    <property type="term" value="F:hydrolase activity"/>
    <property type="evidence" value="ECO:0007669"/>
    <property type="project" value="UniProtKB-KW"/>
</dbReference>
<evidence type="ECO:0000256" key="1">
    <source>
        <dbReference type="ARBA" id="ARBA00022801"/>
    </source>
</evidence>
<evidence type="ECO:0000313" key="4">
    <source>
        <dbReference type="EMBL" id="DAZ95694.1"/>
    </source>
</evidence>
<sequence length="490" mass="55266">MLPGVQRLTAFEENYDSEEKVPEYLRELEVQDDELGVLVVPRIKTFDLDSGSCTHHHHDHLPAHTKSFRAGATTHTSPTSSSTVSHIPRSKSLLLGRHASVLQAVPSSSVEVVEVVAEQSWLVTKLTFQLLWALRMSHRWILCALRLVWFVIFLLPAFLRICYYVLTDENLHKNIIYGLKGRNLLDVYMVPRGRKLSASELQRERHPVVVFLSGGAWIIGYKCWGALMGKVLSSFGIVVVTPDYRNFPQGIVPDMVEDATLAMQWVFDNIHLFGGDPENVTFIGQSAGAHIAMCVLLEQADKQLNDSTCSGMSSSSSFISPPTWTLRQVRSVIGISGPYNIEACVEAFHHHGFDRGVVERIMDQRLAYYSPALRFPAKSEKSVAQRRLENFPPVFLFHGTSDKTVNWKSTEQFAHALESCGVAVKTQYFEGKTHTDPIIEDPICGDDFLLQEIIAILKERSPRDAQGEFKPKPRYYPKILMKLARKVNPF</sequence>
<keyword evidence="1" id="KW-0378">Hydrolase</keyword>
<dbReference type="PANTHER" id="PTHR48081:SF33">
    <property type="entry name" value="KYNURENINE FORMAMIDASE"/>
    <property type="match status" value="1"/>
</dbReference>
<organism evidence="4 5">
    <name type="scientific">Lagenidium giganteum</name>
    <dbReference type="NCBI Taxonomy" id="4803"/>
    <lineage>
        <taxon>Eukaryota</taxon>
        <taxon>Sar</taxon>
        <taxon>Stramenopiles</taxon>
        <taxon>Oomycota</taxon>
        <taxon>Peronosporomycetes</taxon>
        <taxon>Pythiales</taxon>
        <taxon>Pythiaceae</taxon>
    </lineage>
</organism>
<reference evidence="4" key="2">
    <citation type="journal article" date="2023" name="Microbiol Resour">
        <title>Decontamination and Annotation of the Draft Genome Sequence of the Oomycete Lagenidium giganteum ARSEF 373.</title>
        <authorList>
            <person name="Morgan W.R."/>
            <person name="Tartar A."/>
        </authorList>
    </citation>
    <scope>NUCLEOTIDE SEQUENCE</scope>
    <source>
        <strain evidence="4">ARSEF 373</strain>
    </source>
</reference>
<comment type="caution">
    <text evidence="4">The sequence shown here is derived from an EMBL/GenBank/DDBJ whole genome shotgun (WGS) entry which is preliminary data.</text>
</comment>
<dbReference type="InterPro" id="IPR029058">
    <property type="entry name" value="AB_hydrolase_fold"/>
</dbReference>
<protein>
    <recommendedName>
        <fullName evidence="3">BD-FAE-like domain-containing protein</fullName>
    </recommendedName>
</protein>
<keyword evidence="2" id="KW-0472">Membrane</keyword>
<dbReference type="Proteomes" id="UP001146120">
    <property type="component" value="Unassembled WGS sequence"/>
</dbReference>
<feature type="domain" description="BD-FAE-like" evidence="3">
    <location>
        <begin position="202"/>
        <end position="417"/>
    </location>
</feature>